<organism evidence="1 2">
    <name type="scientific">Vibrio phage Vp_R1</name>
    <dbReference type="NCBI Taxonomy" id="2059867"/>
    <lineage>
        <taxon>Viruses</taxon>
        <taxon>Duplodnaviria</taxon>
        <taxon>Heunggongvirae</taxon>
        <taxon>Uroviricota</taxon>
        <taxon>Caudoviricetes</taxon>
        <taxon>Grimontviridae</taxon>
        <taxon>Dalianvirus</taxon>
        <taxon>Dalianvirus R1</taxon>
    </lineage>
</organism>
<gene>
    <name evidence="1" type="ORF">VPR_045</name>
</gene>
<dbReference type="Proteomes" id="UP000240283">
    <property type="component" value="Segment"/>
</dbReference>
<keyword evidence="2" id="KW-1185">Reference proteome</keyword>
<evidence type="ECO:0000313" key="2">
    <source>
        <dbReference type="Proteomes" id="UP000240283"/>
    </source>
</evidence>
<proteinExistence type="predicted"/>
<protein>
    <submittedName>
        <fullName evidence="1">Uncharacterized protein</fullName>
    </submittedName>
</protein>
<evidence type="ECO:0000313" key="1">
    <source>
        <dbReference type="EMBL" id="AUG88409.1"/>
    </source>
</evidence>
<name>A0A2H5BQ04_9CAUD</name>
<reference evidence="1 2" key="1">
    <citation type="submission" date="2017-12" db="EMBL/GenBank/DDBJ databases">
        <title>Genomic analysis of a novel phage Vp_R1 lytic to Vibrio parahaemolyticus.</title>
        <authorList>
            <person name="Ren H."/>
            <person name="Li Z."/>
        </authorList>
    </citation>
    <scope>NUCLEOTIDE SEQUENCE [LARGE SCALE GENOMIC DNA]</scope>
</reference>
<accession>A0A2H5BQ04</accession>
<sequence length="60" mass="6318">MKYAIDKIIAATPAPANGFKPDGNPPKPNAHMVLTGIKIIADTTIMIAATSSNENIVNQK</sequence>
<dbReference type="EMBL" id="MG603697">
    <property type="protein sequence ID" value="AUG88409.1"/>
    <property type="molecule type" value="Genomic_DNA"/>
</dbReference>